<comment type="caution">
    <text evidence="2">The sequence shown here is derived from an EMBL/GenBank/DDBJ whole genome shotgun (WGS) entry which is preliminary data.</text>
</comment>
<gene>
    <name evidence="2" type="ORF">V6255_15560</name>
</gene>
<dbReference type="Pfam" id="PF13391">
    <property type="entry name" value="HNH_2"/>
    <property type="match status" value="1"/>
</dbReference>
<sequence length="274" mass="31403">MIKNAFTDYIKATNLIGSQKANSYIKALDILGFLIKHEPYGFNDCKNVWKVESVERLCQLYAFVLQQSKKKDNNLWEIEGIAKSYLANGFCSAALKSFMKFLVEFEFEQRLLNNVNEEGIQVPITLKYPRCLLDGIGHAEGRDVVREVNVRTNQNVFRKVILDIYNQSCCITGLNMPEVNRASHIVPWAEDKTIRLDPANGLCLSATYDAAFDKHLISLDDDYRIITSKTINDYYTSNSVNEYFIKKQGMKINLPNAFKPNKSFLEIHRNSCCL</sequence>
<dbReference type="InterPro" id="IPR003615">
    <property type="entry name" value="HNH_nuc"/>
</dbReference>
<keyword evidence="2" id="KW-0378">Hydrolase</keyword>
<dbReference type="GO" id="GO:0004519">
    <property type="term" value="F:endonuclease activity"/>
    <property type="evidence" value="ECO:0007669"/>
    <property type="project" value="UniProtKB-KW"/>
</dbReference>
<evidence type="ECO:0000313" key="3">
    <source>
        <dbReference type="Proteomes" id="UP001366060"/>
    </source>
</evidence>
<name>A0ABU9HF76_9GAMM</name>
<organism evidence="2 3">
    <name type="scientific">Psychromonas arctica</name>
    <dbReference type="NCBI Taxonomy" id="168275"/>
    <lineage>
        <taxon>Bacteria</taxon>
        <taxon>Pseudomonadati</taxon>
        <taxon>Pseudomonadota</taxon>
        <taxon>Gammaproteobacteria</taxon>
        <taxon>Alteromonadales</taxon>
        <taxon>Psychromonadaceae</taxon>
        <taxon>Psychromonas</taxon>
    </lineage>
</organism>
<dbReference type="EMBL" id="JBAKBA010000046">
    <property type="protein sequence ID" value="MEL0660557.1"/>
    <property type="molecule type" value="Genomic_DNA"/>
</dbReference>
<protein>
    <submittedName>
        <fullName evidence="2">HNH endonuclease</fullName>
    </submittedName>
</protein>
<keyword evidence="2" id="KW-0540">Nuclease</keyword>
<feature type="domain" description="HNH nuclease" evidence="1">
    <location>
        <begin position="169"/>
        <end position="220"/>
    </location>
</feature>
<keyword evidence="3" id="KW-1185">Reference proteome</keyword>
<evidence type="ECO:0000259" key="1">
    <source>
        <dbReference type="Pfam" id="PF13391"/>
    </source>
</evidence>
<dbReference type="Proteomes" id="UP001366060">
    <property type="component" value="Unassembled WGS sequence"/>
</dbReference>
<dbReference type="RefSeq" id="WP_341628984.1">
    <property type="nucleotide sequence ID" value="NZ_JBAKBA010000046.1"/>
</dbReference>
<keyword evidence="2" id="KW-0255">Endonuclease</keyword>
<reference evidence="2 3" key="1">
    <citation type="submission" date="2024-02" db="EMBL/GenBank/DDBJ databases">
        <title>Bacteria isolated from the canopy kelp, Nereocystis luetkeana.</title>
        <authorList>
            <person name="Pfister C.A."/>
            <person name="Younker I.T."/>
            <person name="Light S.H."/>
        </authorList>
    </citation>
    <scope>NUCLEOTIDE SEQUENCE [LARGE SCALE GENOMIC DNA]</scope>
    <source>
        <strain evidence="2 3">TI.2.07</strain>
    </source>
</reference>
<accession>A0ABU9HF76</accession>
<evidence type="ECO:0000313" key="2">
    <source>
        <dbReference type="EMBL" id="MEL0660557.1"/>
    </source>
</evidence>
<proteinExistence type="predicted"/>